<evidence type="ECO:0000256" key="1">
    <source>
        <dbReference type="SAM" id="MobiDB-lite"/>
    </source>
</evidence>
<organism evidence="2 3">
    <name type="scientific">Trametes coccinea (strain BRFM310)</name>
    <name type="common">Pycnoporus coccineus</name>
    <dbReference type="NCBI Taxonomy" id="1353009"/>
    <lineage>
        <taxon>Eukaryota</taxon>
        <taxon>Fungi</taxon>
        <taxon>Dikarya</taxon>
        <taxon>Basidiomycota</taxon>
        <taxon>Agaricomycotina</taxon>
        <taxon>Agaricomycetes</taxon>
        <taxon>Polyporales</taxon>
        <taxon>Polyporaceae</taxon>
        <taxon>Trametes</taxon>
    </lineage>
</organism>
<accession>A0A1Y2J4F3</accession>
<name>A0A1Y2J4F3_TRAC3</name>
<sequence>MWGSRRAGTNAIREIEDHAPTSDRTQESPRWRWNTDRPYLRGLPDAPSSAIRRASRSETLLHPMEARGATHWAALDSHSTGRDDVRDSTVPPVWAISDDSDVMFGTLVPSMSSSSYLSIAIAEMRRFVSVREMEKEEEEVTPPRRRAQGCP</sequence>
<dbReference type="EMBL" id="KZ084087">
    <property type="protein sequence ID" value="OSD07773.1"/>
    <property type="molecule type" value="Genomic_DNA"/>
</dbReference>
<dbReference type="AlphaFoldDB" id="A0A1Y2J4F3"/>
<feature type="region of interest" description="Disordered" evidence="1">
    <location>
        <begin position="132"/>
        <end position="151"/>
    </location>
</feature>
<keyword evidence="3" id="KW-1185">Reference proteome</keyword>
<proteinExistence type="predicted"/>
<evidence type="ECO:0000313" key="3">
    <source>
        <dbReference type="Proteomes" id="UP000193067"/>
    </source>
</evidence>
<feature type="region of interest" description="Disordered" evidence="1">
    <location>
        <begin position="1"/>
        <end position="37"/>
    </location>
</feature>
<reference evidence="2 3" key="1">
    <citation type="journal article" date="2015" name="Biotechnol. Biofuels">
        <title>Enhanced degradation of softwood versus hardwood by the white-rot fungus Pycnoporus coccineus.</title>
        <authorList>
            <person name="Couturier M."/>
            <person name="Navarro D."/>
            <person name="Chevret D."/>
            <person name="Henrissat B."/>
            <person name="Piumi F."/>
            <person name="Ruiz-Duenas F.J."/>
            <person name="Martinez A.T."/>
            <person name="Grigoriev I.V."/>
            <person name="Riley R."/>
            <person name="Lipzen A."/>
            <person name="Berrin J.G."/>
            <person name="Master E.R."/>
            <person name="Rosso M.N."/>
        </authorList>
    </citation>
    <scope>NUCLEOTIDE SEQUENCE [LARGE SCALE GENOMIC DNA]</scope>
    <source>
        <strain evidence="2 3">BRFM310</strain>
    </source>
</reference>
<gene>
    <name evidence="2" type="ORF">PYCCODRAFT_348599</name>
</gene>
<evidence type="ECO:0000313" key="2">
    <source>
        <dbReference type="EMBL" id="OSD07773.1"/>
    </source>
</evidence>
<protein>
    <submittedName>
        <fullName evidence="2">Uncharacterized protein</fullName>
    </submittedName>
</protein>
<dbReference type="Proteomes" id="UP000193067">
    <property type="component" value="Unassembled WGS sequence"/>
</dbReference>
<feature type="compositionally biased region" description="Basic and acidic residues" evidence="1">
    <location>
        <begin position="13"/>
        <end position="37"/>
    </location>
</feature>